<accession>A0A4C1UXA1</accession>
<keyword evidence="4" id="KW-1185">Reference proteome</keyword>
<proteinExistence type="predicted"/>
<feature type="compositionally biased region" description="Basic and acidic residues" evidence="1">
    <location>
        <begin position="31"/>
        <end position="50"/>
    </location>
</feature>
<feature type="region of interest" description="Disordered" evidence="1">
    <location>
        <begin position="31"/>
        <end position="57"/>
    </location>
</feature>
<evidence type="ECO:0000259" key="2">
    <source>
        <dbReference type="Pfam" id="PF13843"/>
    </source>
</evidence>
<gene>
    <name evidence="3" type="primary">CSB-PGBD3</name>
    <name evidence="3" type="ORF">EVAR_28548_1</name>
</gene>
<dbReference type="EMBL" id="BGZK01000239">
    <property type="protein sequence ID" value="GBP30909.1"/>
    <property type="molecule type" value="Genomic_DNA"/>
</dbReference>
<dbReference type="PANTHER" id="PTHR47272">
    <property type="entry name" value="DDE_TNP_1_7 DOMAIN-CONTAINING PROTEIN"/>
    <property type="match status" value="1"/>
</dbReference>
<dbReference type="OrthoDB" id="123207at2759"/>
<evidence type="ECO:0000313" key="4">
    <source>
        <dbReference type="Proteomes" id="UP000299102"/>
    </source>
</evidence>
<comment type="caution">
    <text evidence="3">The sequence shown here is derived from an EMBL/GenBank/DDBJ whole genome shotgun (WGS) entry which is preliminary data.</text>
</comment>
<reference evidence="3 4" key="1">
    <citation type="journal article" date="2019" name="Commun. Biol.">
        <title>The bagworm genome reveals a unique fibroin gene that provides high tensile strength.</title>
        <authorList>
            <person name="Kono N."/>
            <person name="Nakamura H."/>
            <person name="Ohtoshi R."/>
            <person name="Tomita M."/>
            <person name="Numata K."/>
            <person name="Arakawa K."/>
        </authorList>
    </citation>
    <scope>NUCLEOTIDE SEQUENCE [LARGE SCALE GENOMIC DNA]</scope>
</reference>
<protein>
    <submittedName>
        <fullName evidence="3">Chimeric ERCC6-PGBD3 protein</fullName>
    </submittedName>
</protein>
<dbReference type="AlphaFoldDB" id="A0A4C1UXA1"/>
<feature type="domain" description="PiggyBac transposable element-derived protein" evidence="2">
    <location>
        <begin position="60"/>
        <end position="147"/>
    </location>
</feature>
<dbReference type="Proteomes" id="UP000299102">
    <property type="component" value="Unassembled WGS sequence"/>
</dbReference>
<evidence type="ECO:0000256" key="1">
    <source>
        <dbReference type="SAM" id="MobiDB-lite"/>
    </source>
</evidence>
<dbReference type="PANTHER" id="PTHR47272:SF1">
    <property type="entry name" value="PIGGYBAC TRANSPOSABLE ELEMENT-DERIVED PROTEIN 3-LIKE"/>
    <property type="match status" value="1"/>
</dbReference>
<dbReference type="Pfam" id="PF13843">
    <property type="entry name" value="DDE_Tnp_1_7"/>
    <property type="match status" value="1"/>
</dbReference>
<dbReference type="InterPro" id="IPR029526">
    <property type="entry name" value="PGBD"/>
</dbReference>
<sequence>MDLVLAMNPPKWMRHHRLSQQHLGAGFPLEADRAGTRQEQEVQGDLREEDRQEEEEGQVRECGDTMTRERFLTLRNALHVVDSDTLEEAEKNKALLKVQPIINKVKETCNRLERTPGYYSIDKQMIPFTGRCKPRQIVKNKPRPMARSEMQQFVCNDIAIVEWKDNKSVLMASNYTGVGEATQVKRWDKKTKTVGDRLLLVQAFDRNYER</sequence>
<evidence type="ECO:0000313" key="3">
    <source>
        <dbReference type="EMBL" id="GBP30909.1"/>
    </source>
</evidence>
<name>A0A4C1UXA1_EUMVA</name>
<dbReference type="STRING" id="151549.A0A4C1UXA1"/>
<organism evidence="3 4">
    <name type="scientific">Eumeta variegata</name>
    <name type="common">Bagworm moth</name>
    <name type="synonym">Eumeta japonica</name>
    <dbReference type="NCBI Taxonomy" id="151549"/>
    <lineage>
        <taxon>Eukaryota</taxon>
        <taxon>Metazoa</taxon>
        <taxon>Ecdysozoa</taxon>
        <taxon>Arthropoda</taxon>
        <taxon>Hexapoda</taxon>
        <taxon>Insecta</taxon>
        <taxon>Pterygota</taxon>
        <taxon>Neoptera</taxon>
        <taxon>Endopterygota</taxon>
        <taxon>Lepidoptera</taxon>
        <taxon>Glossata</taxon>
        <taxon>Ditrysia</taxon>
        <taxon>Tineoidea</taxon>
        <taxon>Psychidae</taxon>
        <taxon>Oiketicinae</taxon>
        <taxon>Eumeta</taxon>
    </lineage>
</organism>